<keyword evidence="3" id="KW-0804">Transcription</keyword>
<dbReference type="CDD" id="cd06170">
    <property type="entry name" value="LuxR_C_like"/>
    <property type="match status" value="1"/>
</dbReference>
<evidence type="ECO:0000313" key="5">
    <source>
        <dbReference type="EMBL" id="UVF22887.1"/>
    </source>
</evidence>
<dbReference type="Proteomes" id="UP001017257">
    <property type="component" value="Plasmid pR24_3"/>
</dbReference>
<keyword evidence="5" id="KW-0614">Plasmid</keyword>
<keyword evidence="6" id="KW-1185">Reference proteome</keyword>
<dbReference type="EMBL" id="CP102848">
    <property type="protein sequence ID" value="UVF22887.1"/>
    <property type="molecule type" value="Genomic_DNA"/>
</dbReference>
<dbReference type="InterPro" id="IPR011006">
    <property type="entry name" value="CheY-like_superfamily"/>
</dbReference>
<keyword evidence="2" id="KW-0238">DNA-binding</keyword>
<dbReference type="PANTHER" id="PTHR44688:SF16">
    <property type="entry name" value="DNA-BINDING TRANSCRIPTIONAL ACTIVATOR DEVR_DOSR"/>
    <property type="match status" value="1"/>
</dbReference>
<dbReference type="SUPFAM" id="SSF52172">
    <property type="entry name" value="CheY-like"/>
    <property type="match status" value="1"/>
</dbReference>
<protein>
    <submittedName>
        <fullName evidence="5">Response regulator transcription factor</fullName>
    </submittedName>
</protein>
<organism evidence="5 6">
    <name type="scientific">Microvirga terrae</name>
    <dbReference type="NCBI Taxonomy" id="2740529"/>
    <lineage>
        <taxon>Bacteria</taxon>
        <taxon>Pseudomonadati</taxon>
        <taxon>Pseudomonadota</taxon>
        <taxon>Alphaproteobacteria</taxon>
        <taxon>Hyphomicrobiales</taxon>
        <taxon>Methylobacteriaceae</taxon>
        <taxon>Microvirga</taxon>
    </lineage>
</organism>
<evidence type="ECO:0000313" key="6">
    <source>
        <dbReference type="Proteomes" id="UP001017257"/>
    </source>
</evidence>
<evidence type="ECO:0000256" key="1">
    <source>
        <dbReference type="ARBA" id="ARBA00023015"/>
    </source>
</evidence>
<dbReference type="SMART" id="SM00421">
    <property type="entry name" value="HTH_LUXR"/>
    <property type="match status" value="1"/>
</dbReference>
<dbReference type="SUPFAM" id="SSF46894">
    <property type="entry name" value="C-terminal effector domain of the bipartite response regulators"/>
    <property type="match status" value="1"/>
</dbReference>
<reference evidence="5" key="1">
    <citation type="submission" date="2022-08" db="EMBL/GenBank/DDBJ databases">
        <title>Microvirga terrae sp. nov., isolated from soil.</title>
        <authorList>
            <person name="Kim K.H."/>
            <person name="Seo Y.L."/>
            <person name="Kim J.M."/>
            <person name="Lee J.K."/>
            <person name="Han D.M."/>
            <person name="Jeon C.O."/>
        </authorList>
    </citation>
    <scope>NUCLEOTIDE SEQUENCE</scope>
    <source>
        <strain evidence="5">R24</strain>
        <plasmid evidence="5">pR24_3</plasmid>
    </source>
</reference>
<dbReference type="PANTHER" id="PTHR44688">
    <property type="entry name" value="DNA-BINDING TRANSCRIPTIONAL ACTIVATOR DEVR_DOSR"/>
    <property type="match status" value="1"/>
</dbReference>
<dbReference type="InterPro" id="IPR000792">
    <property type="entry name" value="Tscrpt_reg_LuxR_C"/>
</dbReference>
<gene>
    <name evidence="5" type="ORF">HPT29_028460</name>
</gene>
<keyword evidence="1" id="KW-0805">Transcription regulation</keyword>
<dbReference type="Pfam" id="PF00196">
    <property type="entry name" value="GerE"/>
    <property type="match status" value="1"/>
</dbReference>
<name>A0ABY5S3F9_9HYPH</name>
<dbReference type="RefSeq" id="WP_173946268.1">
    <property type="nucleotide sequence ID" value="NZ_CP102848.1"/>
</dbReference>
<dbReference type="Gene3D" id="3.40.50.2300">
    <property type="match status" value="1"/>
</dbReference>
<feature type="domain" description="HTH luxR-type" evidence="4">
    <location>
        <begin position="172"/>
        <end position="237"/>
    </location>
</feature>
<accession>A0ABY5S3F9</accession>
<dbReference type="PROSITE" id="PS50043">
    <property type="entry name" value="HTH_LUXR_2"/>
    <property type="match status" value="1"/>
</dbReference>
<dbReference type="PROSITE" id="PS00622">
    <property type="entry name" value="HTH_LUXR_1"/>
    <property type="match status" value="1"/>
</dbReference>
<sequence>MRQEVVVRMQSHSIAHDAVPHTTTLLICRNTVLRAGLRMILSDTPFALADRVVDLTSDISVFAESDRVLILLGESLSPNAYLETLERLKAQCPSAWVVVLADHLKPNTVLRLFEAGLNGLCSPAMGGSSLVKVLELVTDGETILPAEIGLALLEQQSRWSEPEAQEGPLFPTVGLAGRLSDREAQVLRCLMEGATNKLIARQLGLVEATVKVHIKSILRKVKAGNRTQAAMWAQQHLQLPA</sequence>
<proteinExistence type="predicted"/>
<dbReference type="InterPro" id="IPR016032">
    <property type="entry name" value="Sig_transdc_resp-reg_C-effctor"/>
</dbReference>
<evidence type="ECO:0000259" key="4">
    <source>
        <dbReference type="PROSITE" id="PS50043"/>
    </source>
</evidence>
<geneLocation type="plasmid" evidence="5 6">
    <name>pR24_3</name>
</geneLocation>
<evidence type="ECO:0000256" key="2">
    <source>
        <dbReference type="ARBA" id="ARBA00023125"/>
    </source>
</evidence>
<evidence type="ECO:0000256" key="3">
    <source>
        <dbReference type="ARBA" id="ARBA00023163"/>
    </source>
</evidence>
<dbReference type="PRINTS" id="PR00038">
    <property type="entry name" value="HTHLUXR"/>
</dbReference>